<protein>
    <submittedName>
        <fullName evidence="3">Adenylate cyclase</fullName>
        <ecNumber evidence="3">4.6.1.1</ecNumber>
    </submittedName>
</protein>
<dbReference type="PROSITE" id="PS50005">
    <property type="entry name" value="TPR"/>
    <property type="match status" value="1"/>
</dbReference>
<dbReference type="GO" id="GO:0004016">
    <property type="term" value="F:adenylate cyclase activity"/>
    <property type="evidence" value="ECO:0007669"/>
    <property type="project" value="UniProtKB-EC"/>
</dbReference>
<dbReference type="Gene3D" id="3.40.50.10070">
    <property type="entry name" value="TolB, N-terminal domain"/>
    <property type="match status" value="1"/>
</dbReference>
<dbReference type="SUPFAM" id="SSF55073">
    <property type="entry name" value="Nucleotide cyclase"/>
    <property type="match status" value="1"/>
</dbReference>
<dbReference type="PANTHER" id="PTHR12558:SF33">
    <property type="entry name" value="BLL7664 PROTEIN"/>
    <property type="match status" value="1"/>
</dbReference>
<sequence length="622" mass="67707">MERARRRLTVLVALDVAGYSSLIRGHEVRTLSELGVIYRRLGLETLPKFAGTVIKTMGDGALVEFESVLDAVEWTMGFQSAMARRNAARRRAPIWVRAAIVLADVIVADTDRFGAAIGFATRMQEVSPPGGIAITHSVRWQLIGEPATAFKPAGLFTLRSVPYPVEAWMWAPPGVALPEMRPTSAQLLAPDLEGDTHLGDPRPLLVILPFDNLTGDPALEPIADGAVEEITATLARLRDIRVVARNTAYTYKGRATDVRALVRQIGVRYVVEGSLRGSRDRLRITAQFIEAEGGAHLWSGRIDGTAADALTLQDDIATRIAGALHPIIRSAEIARAQAQAGGERLTRSLTLRAMPYFWAHRREDNARALELLTQALAVDARHGLALGLKGWCLAQHVAYMWSDNPARDKALAIGFAERAAQTTEPDALVFTTIGATLSLLQVDQSRPLQFIERALTLDPTFAWAWTRQGYALAYSGKPREGIRALEHAVALSPDDPVLFNAFGGLGTCHFILEDYAAAIHWAQKALNDRPGMVWANRLLATSAAHAGDLDLARSAAQQLFAAHPDLSIRRMIDSIHNLDGPYLDRFLDGLRLAGIPEESRSAEGGGDEELPLDATAPWLAGD</sequence>
<evidence type="ECO:0000313" key="4">
    <source>
        <dbReference type="Proteomes" id="UP001242480"/>
    </source>
</evidence>
<dbReference type="EC" id="4.6.1.1" evidence="3"/>
<keyword evidence="3" id="KW-0456">Lyase</keyword>
<feature type="region of interest" description="Disordered" evidence="2">
    <location>
        <begin position="598"/>
        <end position="622"/>
    </location>
</feature>
<organism evidence="3 4">
    <name type="scientific">Labrys wisconsinensis</name>
    <dbReference type="NCBI Taxonomy" id="425677"/>
    <lineage>
        <taxon>Bacteria</taxon>
        <taxon>Pseudomonadati</taxon>
        <taxon>Pseudomonadota</taxon>
        <taxon>Alphaproteobacteria</taxon>
        <taxon>Hyphomicrobiales</taxon>
        <taxon>Xanthobacteraceae</taxon>
        <taxon>Labrys</taxon>
    </lineage>
</organism>
<dbReference type="Gene3D" id="3.30.70.1230">
    <property type="entry name" value="Nucleotide cyclase"/>
    <property type="match status" value="1"/>
</dbReference>
<evidence type="ECO:0000256" key="1">
    <source>
        <dbReference type="PROSITE-ProRule" id="PRU00339"/>
    </source>
</evidence>
<dbReference type="EMBL" id="JAUSVX010000028">
    <property type="protein sequence ID" value="MDQ0474994.1"/>
    <property type="molecule type" value="Genomic_DNA"/>
</dbReference>
<dbReference type="Pfam" id="PF13432">
    <property type="entry name" value="TPR_16"/>
    <property type="match status" value="1"/>
</dbReference>
<dbReference type="PANTHER" id="PTHR12558">
    <property type="entry name" value="CELL DIVISION CYCLE 16,23,27"/>
    <property type="match status" value="1"/>
</dbReference>
<proteinExistence type="predicted"/>
<dbReference type="InterPro" id="IPR019734">
    <property type="entry name" value="TPR_rpt"/>
</dbReference>
<evidence type="ECO:0000313" key="3">
    <source>
        <dbReference type="EMBL" id="MDQ0474994.1"/>
    </source>
</evidence>
<keyword evidence="1" id="KW-0802">TPR repeat</keyword>
<keyword evidence="4" id="KW-1185">Reference proteome</keyword>
<dbReference type="InterPro" id="IPR011990">
    <property type="entry name" value="TPR-like_helical_dom_sf"/>
</dbReference>
<dbReference type="InterPro" id="IPR029787">
    <property type="entry name" value="Nucleotide_cyclase"/>
</dbReference>
<evidence type="ECO:0000256" key="2">
    <source>
        <dbReference type="SAM" id="MobiDB-lite"/>
    </source>
</evidence>
<dbReference type="SUPFAM" id="SSF48452">
    <property type="entry name" value="TPR-like"/>
    <property type="match status" value="1"/>
</dbReference>
<dbReference type="RefSeq" id="WP_307285555.1">
    <property type="nucleotide sequence ID" value="NZ_JAUSVX010000028.1"/>
</dbReference>
<dbReference type="Gene3D" id="1.25.40.10">
    <property type="entry name" value="Tetratricopeptide repeat domain"/>
    <property type="match status" value="1"/>
</dbReference>
<gene>
    <name evidence="3" type="ORF">QO011_008036</name>
</gene>
<accession>A0ABU0JL31</accession>
<comment type="caution">
    <text evidence="3">The sequence shown here is derived from an EMBL/GenBank/DDBJ whole genome shotgun (WGS) entry which is preliminary data.</text>
</comment>
<feature type="repeat" description="TPR" evidence="1">
    <location>
        <begin position="462"/>
        <end position="495"/>
    </location>
</feature>
<dbReference type="Proteomes" id="UP001242480">
    <property type="component" value="Unassembled WGS sequence"/>
</dbReference>
<dbReference type="SMART" id="SM00028">
    <property type="entry name" value="TPR"/>
    <property type="match status" value="3"/>
</dbReference>
<name>A0ABU0JL31_9HYPH</name>
<reference evidence="3 4" key="1">
    <citation type="submission" date="2023-07" db="EMBL/GenBank/DDBJ databases">
        <title>Genomic Encyclopedia of Type Strains, Phase IV (KMG-IV): sequencing the most valuable type-strain genomes for metagenomic binning, comparative biology and taxonomic classification.</title>
        <authorList>
            <person name="Goeker M."/>
        </authorList>
    </citation>
    <scope>NUCLEOTIDE SEQUENCE [LARGE SCALE GENOMIC DNA]</scope>
    <source>
        <strain evidence="3 4">DSM 19619</strain>
    </source>
</reference>